<evidence type="ECO:0000259" key="1">
    <source>
        <dbReference type="Pfam" id="PF08241"/>
    </source>
</evidence>
<organism evidence="2 3">
    <name type="scientific">Variovorax paradoxus</name>
    <dbReference type="NCBI Taxonomy" id="34073"/>
    <lineage>
        <taxon>Bacteria</taxon>
        <taxon>Pseudomonadati</taxon>
        <taxon>Pseudomonadota</taxon>
        <taxon>Betaproteobacteria</taxon>
        <taxon>Burkholderiales</taxon>
        <taxon>Comamonadaceae</taxon>
        <taxon>Variovorax</taxon>
    </lineage>
</organism>
<comment type="caution">
    <text evidence="2">The sequence shown here is derived from an EMBL/GenBank/DDBJ whole genome shotgun (WGS) entry which is preliminary data.</text>
</comment>
<accession>A0A0D0M3B0</accession>
<evidence type="ECO:0000313" key="2">
    <source>
        <dbReference type="EMBL" id="KIQ25224.1"/>
    </source>
</evidence>
<dbReference type="Pfam" id="PF08241">
    <property type="entry name" value="Methyltransf_11"/>
    <property type="match status" value="1"/>
</dbReference>
<feature type="domain" description="Methyltransferase type 11" evidence="1">
    <location>
        <begin position="281"/>
        <end position="375"/>
    </location>
</feature>
<evidence type="ECO:0000313" key="3">
    <source>
        <dbReference type="Proteomes" id="UP000032067"/>
    </source>
</evidence>
<sequence>MRFRAGGEQALLAVYYPHEYGTLTAHNKVTGSRGYQLRQGANLVAVSYSNLDTLCHFSVAPRRTLPSDGRELGIMVQSVRAYPEAGTVDVDEGKPSDWTPPARARTNEVLARHLLESFMGPGFALLQATPRNGEFFLEITLYLPAAEALQLHSVPLSVNGEIVDLSVRQSADGTGFDTPHLPSIAYRGRMSLEAYRGAEGELPWLDIFVANAEGKERFPMQSLHWRGRGYGNTPSEDHMFRIAGKIKEPYFLGSGATWFVKLSALYERLTGRHIDACGPILDWGVGCGRIARHFPEHLRAKLYGVDIDRVNIDWCRENMPGLSVQVTSPSPPLPFDDGYFELIYSHSVLTHIAEQEQHTWLRELKRITKPGGLCVTTVLNEVSWFVRFYPDGRTPDNIAEYLEAGFIDDGSLDVGVDAASPGVYRNVSHTTRYIERVWSEYFEVVSVVQNFADLQSLVVLRRR</sequence>
<protein>
    <recommendedName>
        <fullName evidence="1">Methyltransferase type 11 domain-containing protein</fullName>
    </recommendedName>
</protein>
<name>A0A0D0M3B0_VARPD</name>
<dbReference type="InterPro" id="IPR029063">
    <property type="entry name" value="SAM-dependent_MTases_sf"/>
</dbReference>
<gene>
    <name evidence="2" type="ORF">RT97_24575</name>
</gene>
<reference evidence="2 3" key="1">
    <citation type="submission" date="2014-12" db="EMBL/GenBank/DDBJ databases">
        <title>16Stimator: statistical estimation of ribosomal gene copy numbers from draft genome assemblies.</title>
        <authorList>
            <person name="Perisin M.A."/>
            <person name="Vetter M."/>
            <person name="Gilbert J.A."/>
            <person name="Bergelson J."/>
        </authorList>
    </citation>
    <scope>NUCLEOTIDE SEQUENCE [LARGE SCALE GENOMIC DNA]</scope>
    <source>
        <strain evidence="2 3">MEDvA23</strain>
    </source>
</reference>
<dbReference type="Gene3D" id="3.40.50.150">
    <property type="entry name" value="Vaccinia Virus protein VP39"/>
    <property type="match status" value="1"/>
</dbReference>
<dbReference type="SUPFAM" id="SSF53335">
    <property type="entry name" value="S-adenosyl-L-methionine-dependent methyltransferases"/>
    <property type="match status" value="1"/>
</dbReference>
<dbReference type="CDD" id="cd02440">
    <property type="entry name" value="AdoMet_MTases"/>
    <property type="match status" value="1"/>
</dbReference>
<dbReference type="InterPro" id="IPR013216">
    <property type="entry name" value="Methyltransf_11"/>
</dbReference>
<dbReference type="Proteomes" id="UP000032067">
    <property type="component" value="Unassembled WGS sequence"/>
</dbReference>
<dbReference type="GO" id="GO:0008757">
    <property type="term" value="F:S-adenosylmethionine-dependent methyltransferase activity"/>
    <property type="evidence" value="ECO:0007669"/>
    <property type="project" value="InterPro"/>
</dbReference>
<dbReference type="EMBL" id="JXQQ01000070">
    <property type="protein sequence ID" value="KIQ25224.1"/>
    <property type="molecule type" value="Genomic_DNA"/>
</dbReference>
<proteinExistence type="predicted"/>
<dbReference type="AlphaFoldDB" id="A0A0D0M3B0"/>